<evidence type="ECO:0000256" key="2">
    <source>
        <dbReference type="ARBA" id="ARBA00012438"/>
    </source>
</evidence>
<dbReference type="InterPro" id="IPR036097">
    <property type="entry name" value="HisK_dim/P_sf"/>
</dbReference>
<evidence type="ECO:0000256" key="4">
    <source>
        <dbReference type="ARBA" id="ARBA00022679"/>
    </source>
</evidence>
<dbReference type="SUPFAM" id="SSF47384">
    <property type="entry name" value="Homodimeric domain of signal transducing histidine kinase"/>
    <property type="match status" value="1"/>
</dbReference>
<feature type="transmembrane region" description="Helical" evidence="7">
    <location>
        <begin position="296"/>
        <end position="319"/>
    </location>
</feature>
<dbReference type="Pfam" id="PF09084">
    <property type="entry name" value="NMT1"/>
    <property type="match status" value="1"/>
</dbReference>
<dbReference type="InterPro" id="IPR050736">
    <property type="entry name" value="Sensor_HK_Regulatory"/>
</dbReference>
<dbReference type="SUPFAM" id="SSF55874">
    <property type="entry name" value="ATPase domain of HSP90 chaperone/DNA topoisomerase II/histidine kinase"/>
    <property type="match status" value="1"/>
</dbReference>
<dbReference type="Proteomes" id="UP000546464">
    <property type="component" value="Unassembled WGS sequence"/>
</dbReference>
<evidence type="ECO:0000313" key="9">
    <source>
        <dbReference type="EMBL" id="MBC2593957.1"/>
    </source>
</evidence>
<dbReference type="SMART" id="SM00387">
    <property type="entry name" value="HATPase_c"/>
    <property type="match status" value="1"/>
</dbReference>
<dbReference type="InterPro" id="IPR036890">
    <property type="entry name" value="HATPase_C_sf"/>
</dbReference>
<sequence length="687" mass="76299">MPIRVQLKWLHQFQFAGYYAAVEKGFYARRGLEVELIEGQPELDPAKRVLGGGAEYGVGTPEILLDYANGEPLVALGVVFQHSPYVFLATLDSGISDVSQLAGKRIMMEPQAAELYAYLAREQVPMESLVVLPHSFSAHDLLDGTVDAMSAYATDEEFTLTRENVPYSTFSPRSGGVDFYGDLFFTTQSELRQHPERVRAFYEATIEGWQYALDHPEEMVDLILEKYQSRKSREALLFEADKMRQLMHPEIIPVGYMYAGRWQHIAETYQELGMLKDLPRLEPFLYDPNPPTDYTWALWTSGVMLAVALIAFGILLPVWRLNGRLRREVEIRRRTEAELYEAKVAAERANQVKAQFLASVTHDLRTPLNAILGLSEVMLDSEKDEEKREHLEHINNAGDSLLLLIDDLLDLNRIESGRMELRDNVFVLDDVFDQVANLLFIPAHRKGLALTASLESSDCASLRGDPERLRQILFNLGGNAIKFTDEGFVNLRAGKDAKGWLCLSVEDSGPGISEDIRERLFEPFVRSPQAKLREGSGLGLSIVKKVTEAMGGSVEVDTGASGKGTCFRIHLPIINDTPCGAAQALGESLRGLRIGVSLEGGQREAAVIRNLQSLGAEAGDVGHPPPEGWDLMLLDPSREASVGATEGLLAATPCLVLKPSRSLITRRTLVRLVRIRLSLASPDEADR</sequence>
<dbReference type="PANTHER" id="PTHR43711:SF1">
    <property type="entry name" value="HISTIDINE KINASE 1"/>
    <property type="match status" value="1"/>
</dbReference>
<keyword evidence="7" id="KW-0472">Membrane</keyword>
<evidence type="ECO:0000256" key="1">
    <source>
        <dbReference type="ARBA" id="ARBA00000085"/>
    </source>
</evidence>
<dbReference type="PANTHER" id="PTHR43711">
    <property type="entry name" value="TWO-COMPONENT HISTIDINE KINASE"/>
    <property type="match status" value="1"/>
</dbReference>
<keyword evidence="7" id="KW-0812">Transmembrane</keyword>
<organism evidence="9 10">
    <name type="scientific">Ruficoccus amylovorans</name>
    <dbReference type="NCBI Taxonomy" id="1804625"/>
    <lineage>
        <taxon>Bacteria</taxon>
        <taxon>Pseudomonadati</taxon>
        <taxon>Verrucomicrobiota</taxon>
        <taxon>Opitutia</taxon>
        <taxon>Puniceicoccales</taxon>
        <taxon>Cerasicoccaceae</taxon>
        <taxon>Ruficoccus</taxon>
    </lineage>
</organism>
<dbReference type="InterPro" id="IPR003661">
    <property type="entry name" value="HisK_dim/P_dom"/>
</dbReference>
<dbReference type="Gene3D" id="3.40.190.10">
    <property type="entry name" value="Periplasmic binding protein-like II"/>
    <property type="match status" value="2"/>
</dbReference>
<dbReference type="SUPFAM" id="SSF53850">
    <property type="entry name" value="Periplasmic binding protein-like II"/>
    <property type="match status" value="1"/>
</dbReference>
<dbReference type="InterPro" id="IPR005467">
    <property type="entry name" value="His_kinase_dom"/>
</dbReference>
<keyword evidence="3" id="KW-0597">Phosphoprotein</keyword>
<dbReference type="EC" id="2.7.13.3" evidence="2"/>
<dbReference type="Pfam" id="PF02518">
    <property type="entry name" value="HATPase_c"/>
    <property type="match status" value="1"/>
</dbReference>
<dbReference type="GO" id="GO:0000155">
    <property type="term" value="F:phosphorelay sensor kinase activity"/>
    <property type="evidence" value="ECO:0007669"/>
    <property type="project" value="InterPro"/>
</dbReference>
<evidence type="ECO:0000256" key="7">
    <source>
        <dbReference type="SAM" id="Phobius"/>
    </source>
</evidence>
<keyword evidence="5" id="KW-0418">Kinase</keyword>
<gene>
    <name evidence="9" type="ORF">H5P28_06750</name>
</gene>
<keyword evidence="7" id="KW-1133">Transmembrane helix</keyword>
<evidence type="ECO:0000256" key="3">
    <source>
        <dbReference type="ARBA" id="ARBA00022553"/>
    </source>
</evidence>
<comment type="caution">
    <text evidence="9">The sequence shown here is derived from an EMBL/GenBank/DDBJ whole genome shotgun (WGS) entry which is preliminary data.</text>
</comment>
<dbReference type="CDD" id="cd16922">
    <property type="entry name" value="HATPase_EvgS-ArcB-TorS-like"/>
    <property type="match status" value="1"/>
</dbReference>
<dbReference type="Gene3D" id="3.30.565.10">
    <property type="entry name" value="Histidine kinase-like ATPase, C-terminal domain"/>
    <property type="match status" value="1"/>
</dbReference>
<keyword evidence="4" id="KW-0808">Transferase</keyword>
<dbReference type="RefSeq" id="WP_185674943.1">
    <property type="nucleotide sequence ID" value="NZ_JACHVB010000020.1"/>
</dbReference>
<name>A0A842HEF3_9BACT</name>
<dbReference type="Gene3D" id="1.10.287.130">
    <property type="match status" value="1"/>
</dbReference>
<dbReference type="Pfam" id="PF00512">
    <property type="entry name" value="HisKA"/>
    <property type="match status" value="1"/>
</dbReference>
<dbReference type="SMART" id="SM00388">
    <property type="entry name" value="HisKA"/>
    <property type="match status" value="1"/>
</dbReference>
<dbReference type="PRINTS" id="PR00344">
    <property type="entry name" value="BCTRLSENSOR"/>
</dbReference>
<dbReference type="InterPro" id="IPR004358">
    <property type="entry name" value="Sig_transdc_His_kin-like_C"/>
</dbReference>
<dbReference type="CDD" id="cd00082">
    <property type="entry name" value="HisKA"/>
    <property type="match status" value="1"/>
</dbReference>
<reference evidence="9 10" key="1">
    <citation type="submission" date="2020-07" db="EMBL/GenBank/DDBJ databases">
        <authorList>
            <person name="Feng X."/>
        </authorList>
    </citation>
    <scope>NUCLEOTIDE SEQUENCE [LARGE SCALE GENOMIC DNA]</scope>
    <source>
        <strain evidence="9 10">JCM31066</strain>
    </source>
</reference>
<dbReference type="EMBL" id="JACHVB010000020">
    <property type="protein sequence ID" value="MBC2593957.1"/>
    <property type="molecule type" value="Genomic_DNA"/>
</dbReference>
<comment type="catalytic activity">
    <reaction evidence="1">
        <text>ATP + protein L-histidine = ADP + protein N-phospho-L-histidine.</text>
        <dbReference type="EC" id="2.7.13.3"/>
    </reaction>
</comment>
<dbReference type="InterPro" id="IPR015168">
    <property type="entry name" value="SsuA/THI5"/>
</dbReference>
<proteinExistence type="predicted"/>
<dbReference type="InterPro" id="IPR003594">
    <property type="entry name" value="HATPase_dom"/>
</dbReference>
<feature type="domain" description="Histidine kinase" evidence="8">
    <location>
        <begin position="359"/>
        <end position="575"/>
    </location>
</feature>
<evidence type="ECO:0000313" key="10">
    <source>
        <dbReference type="Proteomes" id="UP000546464"/>
    </source>
</evidence>
<dbReference type="AlphaFoldDB" id="A0A842HEF3"/>
<dbReference type="PROSITE" id="PS50109">
    <property type="entry name" value="HIS_KIN"/>
    <property type="match status" value="1"/>
</dbReference>
<evidence type="ECO:0000256" key="5">
    <source>
        <dbReference type="ARBA" id="ARBA00022777"/>
    </source>
</evidence>
<evidence type="ECO:0000259" key="8">
    <source>
        <dbReference type="PROSITE" id="PS50109"/>
    </source>
</evidence>
<keyword evidence="10" id="KW-1185">Reference proteome</keyword>
<protein>
    <recommendedName>
        <fullName evidence="2">histidine kinase</fullName>
        <ecNumber evidence="2">2.7.13.3</ecNumber>
    </recommendedName>
</protein>
<evidence type="ECO:0000256" key="6">
    <source>
        <dbReference type="ARBA" id="ARBA00023012"/>
    </source>
</evidence>
<keyword evidence="6" id="KW-0902">Two-component regulatory system</keyword>
<accession>A0A842HEF3</accession>